<dbReference type="CDD" id="cd00956">
    <property type="entry name" value="Transaldolase_FSA"/>
    <property type="match status" value="1"/>
</dbReference>
<dbReference type="PANTHER" id="PTHR10683:SF40">
    <property type="entry name" value="FRUCTOSE-6-PHOSPHATE ALDOLASE 1-RELATED"/>
    <property type="match status" value="1"/>
</dbReference>
<keyword evidence="7 9" id="KW-0704">Schiff base</keyword>
<name>A0A0K1E5S8_CHOCO</name>
<dbReference type="UniPathway" id="UPA00115">
    <property type="reaction ID" value="UER00414"/>
</dbReference>
<proteinExistence type="inferred from homology"/>
<dbReference type="PATRIC" id="fig|52.7.peg.42"/>
<dbReference type="GO" id="GO:0016832">
    <property type="term" value="F:aldehyde-lyase activity"/>
    <property type="evidence" value="ECO:0007669"/>
    <property type="project" value="InterPro"/>
</dbReference>
<evidence type="ECO:0000256" key="2">
    <source>
        <dbReference type="ARBA" id="ARBA00004857"/>
    </source>
</evidence>
<dbReference type="GO" id="GO:0005975">
    <property type="term" value="P:carbohydrate metabolic process"/>
    <property type="evidence" value="ECO:0007669"/>
    <property type="project" value="InterPro"/>
</dbReference>
<evidence type="ECO:0000256" key="4">
    <source>
        <dbReference type="ARBA" id="ARBA00022490"/>
    </source>
</evidence>
<sequence length="219" mass="23351">MKIFIDSGDLAEIKEAQSMGLIDGVTTNPSLLAKAGKSTRDAITEIAEVVDGPISAEVIGVKADEILREGRELAAIHKNVVVKVPLIEEGLKAVRVFTNEGIRTNVTLCFSPSQALLAAKAGASYISPFVGRVDDISGDGIELVGQIVQIYRTYGFETQVLAASIRHPLHFVQAAMLGAHVSTLPLKVIKQLLKHPLTESGLEQFLADAKKIPTGSARS</sequence>
<dbReference type="Proteomes" id="UP000067626">
    <property type="component" value="Chromosome"/>
</dbReference>
<evidence type="ECO:0000313" key="10">
    <source>
        <dbReference type="EMBL" id="AKT35928.1"/>
    </source>
</evidence>
<dbReference type="GO" id="GO:0006098">
    <property type="term" value="P:pentose-phosphate shunt"/>
    <property type="evidence" value="ECO:0007669"/>
    <property type="project" value="UniProtKB-UniRule"/>
</dbReference>
<dbReference type="PANTHER" id="PTHR10683">
    <property type="entry name" value="TRANSALDOLASE"/>
    <property type="match status" value="1"/>
</dbReference>
<evidence type="ECO:0000256" key="7">
    <source>
        <dbReference type="ARBA" id="ARBA00023270"/>
    </source>
</evidence>
<dbReference type="FunFam" id="3.20.20.70:FF:000018">
    <property type="entry name" value="Probable transaldolase"/>
    <property type="match status" value="1"/>
</dbReference>
<dbReference type="PROSITE" id="PS01054">
    <property type="entry name" value="TRANSALDOLASE_1"/>
    <property type="match status" value="1"/>
</dbReference>
<evidence type="ECO:0000256" key="9">
    <source>
        <dbReference type="HAMAP-Rule" id="MF_00494"/>
    </source>
</evidence>
<comment type="catalytic activity">
    <reaction evidence="8 9">
        <text>D-sedoheptulose 7-phosphate + D-glyceraldehyde 3-phosphate = D-erythrose 4-phosphate + beta-D-fructose 6-phosphate</text>
        <dbReference type="Rhea" id="RHEA:17053"/>
        <dbReference type="ChEBI" id="CHEBI:16897"/>
        <dbReference type="ChEBI" id="CHEBI:57483"/>
        <dbReference type="ChEBI" id="CHEBI:57634"/>
        <dbReference type="ChEBI" id="CHEBI:59776"/>
        <dbReference type="EC" id="2.2.1.2"/>
    </reaction>
</comment>
<dbReference type="GO" id="GO:0004801">
    <property type="term" value="F:transaldolase activity"/>
    <property type="evidence" value="ECO:0007669"/>
    <property type="project" value="UniProtKB-UniRule"/>
</dbReference>
<dbReference type="Pfam" id="PF00923">
    <property type="entry name" value="TAL_FSA"/>
    <property type="match status" value="1"/>
</dbReference>
<dbReference type="HAMAP" id="MF_00494">
    <property type="entry name" value="Transaldolase_3b"/>
    <property type="match status" value="1"/>
</dbReference>
<organism evidence="10 11">
    <name type="scientific">Chondromyces crocatus</name>
    <dbReference type="NCBI Taxonomy" id="52"/>
    <lineage>
        <taxon>Bacteria</taxon>
        <taxon>Pseudomonadati</taxon>
        <taxon>Myxococcota</taxon>
        <taxon>Polyangia</taxon>
        <taxon>Polyangiales</taxon>
        <taxon>Polyangiaceae</taxon>
        <taxon>Chondromyces</taxon>
    </lineage>
</organism>
<dbReference type="STRING" id="52.CMC5_000390"/>
<dbReference type="RefSeq" id="WP_050428519.1">
    <property type="nucleotide sequence ID" value="NZ_CP012159.1"/>
</dbReference>
<dbReference type="AlphaFoldDB" id="A0A0K1E5S8"/>
<dbReference type="GO" id="GO:0042182">
    <property type="term" value="P:ketone catabolic process"/>
    <property type="evidence" value="ECO:0007669"/>
    <property type="project" value="UniProtKB-ARBA"/>
</dbReference>
<evidence type="ECO:0000256" key="6">
    <source>
        <dbReference type="ARBA" id="ARBA00023126"/>
    </source>
</evidence>
<keyword evidence="6 9" id="KW-0570">Pentose shunt</keyword>
<evidence type="ECO:0000256" key="5">
    <source>
        <dbReference type="ARBA" id="ARBA00022679"/>
    </source>
</evidence>
<comment type="subcellular location">
    <subcellularLocation>
        <location evidence="1 9">Cytoplasm</location>
    </subcellularLocation>
</comment>
<dbReference type="Gene3D" id="3.20.20.70">
    <property type="entry name" value="Aldolase class I"/>
    <property type="match status" value="1"/>
</dbReference>
<comment type="similarity">
    <text evidence="3 9">Belongs to the transaldolase family. Type 3B subfamily.</text>
</comment>
<keyword evidence="5 9" id="KW-0808">Transferase</keyword>
<reference evidence="10 11" key="1">
    <citation type="submission" date="2015-07" db="EMBL/GenBank/DDBJ databases">
        <title>Genome analysis of myxobacterium Chondromyces crocatus Cm c5 reveals a high potential for natural compound synthesis and the genetic basis for the loss of fruiting body formation.</title>
        <authorList>
            <person name="Zaburannyi N."/>
            <person name="Bunk B."/>
            <person name="Maier J."/>
            <person name="Overmann J."/>
            <person name="Mueller R."/>
        </authorList>
    </citation>
    <scope>NUCLEOTIDE SEQUENCE [LARGE SCALE GENOMIC DNA]</scope>
    <source>
        <strain evidence="10 11">Cm c5</strain>
    </source>
</reference>
<evidence type="ECO:0000256" key="8">
    <source>
        <dbReference type="ARBA" id="ARBA00048810"/>
    </source>
</evidence>
<protein>
    <recommendedName>
        <fullName evidence="9">Probable transaldolase</fullName>
        <ecNumber evidence="9">2.2.1.2</ecNumber>
    </recommendedName>
</protein>
<dbReference type="SUPFAM" id="SSF51569">
    <property type="entry name" value="Aldolase"/>
    <property type="match status" value="1"/>
</dbReference>
<dbReference type="InterPro" id="IPR001585">
    <property type="entry name" value="TAL/FSA"/>
</dbReference>
<dbReference type="NCBIfam" id="TIGR00875">
    <property type="entry name" value="fsa_talC_mipB"/>
    <property type="match status" value="1"/>
</dbReference>
<evidence type="ECO:0000256" key="3">
    <source>
        <dbReference type="ARBA" id="ARBA00005740"/>
    </source>
</evidence>
<comment type="pathway">
    <text evidence="2 9">Carbohydrate degradation; pentose phosphate pathway; D-glyceraldehyde 3-phosphate and beta-D-fructose 6-phosphate from D-ribose 5-phosphate and D-xylulose 5-phosphate (non-oxidative stage): step 2/3.</text>
</comment>
<evidence type="ECO:0000256" key="1">
    <source>
        <dbReference type="ARBA" id="ARBA00004496"/>
    </source>
</evidence>
<keyword evidence="11" id="KW-1185">Reference proteome</keyword>
<comment type="function">
    <text evidence="9">Transaldolase is important for the balance of metabolites in the pentose-phosphate pathway.</text>
</comment>
<dbReference type="InterPro" id="IPR018225">
    <property type="entry name" value="Transaldolase_AS"/>
</dbReference>
<dbReference type="InterPro" id="IPR033919">
    <property type="entry name" value="TSA/FSA_arc/bac"/>
</dbReference>
<feature type="active site" description="Schiff-base intermediate with substrate" evidence="9">
    <location>
        <position position="83"/>
    </location>
</feature>
<dbReference type="InterPro" id="IPR013785">
    <property type="entry name" value="Aldolase_TIM"/>
</dbReference>
<evidence type="ECO:0000313" key="11">
    <source>
        <dbReference type="Proteomes" id="UP000067626"/>
    </source>
</evidence>
<dbReference type="InterPro" id="IPR004731">
    <property type="entry name" value="Transaldolase_3B/F6P_aldolase"/>
</dbReference>
<dbReference type="InterPro" id="IPR022999">
    <property type="entry name" value="Transaldolase_3B"/>
</dbReference>
<gene>
    <name evidence="9" type="primary">tal</name>
    <name evidence="10" type="ORF">CMC5_000390</name>
</gene>
<dbReference type="EMBL" id="CP012159">
    <property type="protein sequence ID" value="AKT35928.1"/>
    <property type="molecule type" value="Genomic_DNA"/>
</dbReference>
<dbReference type="EC" id="2.2.1.2" evidence="9"/>
<keyword evidence="4 9" id="KW-0963">Cytoplasm</keyword>
<accession>A0A0K1E5S8</accession>
<dbReference type="KEGG" id="ccro:CMC5_000390"/>
<dbReference type="GO" id="GO:0005737">
    <property type="term" value="C:cytoplasm"/>
    <property type="evidence" value="ECO:0007669"/>
    <property type="project" value="UniProtKB-SubCell"/>
</dbReference>
<dbReference type="OrthoDB" id="9807051at2"/>